<dbReference type="GO" id="GO:0008017">
    <property type="term" value="F:microtubule binding"/>
    <property type="evidence" value="ECO:0000318"/>
    <property type="project" value="GO_Central"/>
</dbReference>
<keyword evidence="5" id="KW-1185">Reference proteome</keyword>
<dbReference type="InParanoid" id="A7RFI1"/>
<organism evidence="4 5">
    <name type="scientific">Nematostella vectensis</name>
    <name type="common">Starlet sea anemone</name>
    <dbReference type="NCBI Taxonomy" id="45351"/>
    <lineage>
        <taxon>Eukaryota</taxon>
        <taxon>Metazoa</taxon>
        <taxon>Cnidaria</taxon>
        <taxon>Anthozoa</taxon>
        <taxon>Hexacorallia</taxon>
        <taxon>Actiniaria</taxon>
        <taxon>Edwardsiidae</taxon>
        <taxon>Nematostella</taxon>
    </lineage>
</organism>
<dbReference type="InterPro" id="IPR036872">
    <property type="entry name" value="CH_dom_sf"/>
</dbReference>
<dbReference type="Gene3D" id="1.10.418.10">
    <property type="entry name" value="Calponin-like domain"/>
    <property type="match status" value="1"/>
</dbReference>
<evidence type="ECO:0000256" key="2">
    <source>
        <dbReference type="SAM" id="MobiDB-lite"/>
    </source>
</evidence>
<dbReference type="PANTHER" id="PTHR18947:SF28">
    <property type="entry name" value="GIRDIN, ISOFORM A"/>
    <property type="match status" value="1"/>
</dbReference>
<evidence type="ECO:0000313" key="5">
    <source>
        <dbReference type="Proteomes" id="UP000001593"/>
    </source>
</evidence>
<dbReference type="AlphaFoldDB" id="A7RFI1"/>
<dbReference type="PANTHER" id="PTHR18947">
    <property type="entry name" value="HOOK PROTEINS"/>
    <property type="match status" value="1"/>
</dbReference>
<accession>A7RFI1</accession>
<evidence type="ECO:0000313" key="4">
    <source>
        <dbReference type="EMBL" id="EDO49605.1"/>
    </source>
</evidence>
<name>A7RFI1_NEMVE</name>
<keyword evidence="1" id="KW-0175">Coiled coil</keyword>
<dbReference type="PhylomeDB" id="A7RFI1"/>
<evidence type="ECO:0000256" key="1">
    <source>
        <dbReference type="SAM" id="Coils"/>
    </source>
</evidence>
<dbReference type="SUPFAM" id="SSF116907">
    <property type="entry name" value="Hook domain"/>
    <property type="match status" value="1"/>
</dbReference>
<dbReference type="CDD" id="cd22224">
    <property type="entry name" value="HkD_NuMA"/>
    <property type="match status" value="1"/>
</dbReference>
<dbReference type="GO" id="GO:0005813">
    <property type="term" value="C:centrosome"/>
    <property type="evidence" value="ECO:0000318"/>
    <property type="project" value="GO_Central"/>
</dbReference>
<protein>
    <recommendedName>
        <fullName evidence="3">Nuclear mitotic apparatus protein 1 N-terminal hook domain-containing protein</fullName>
    </recommendedName>
</protein>
<dbReference type="GO" id="GO:0051959">
    <property type="term" value="F:dynein light intermediate chain binding"/>
    <property type="evidence" value="ECO:0000318"/>
    <property type="project" value="GO_Central"/>
</dbReference>
<dbReference type="GO" id="GO:0031122">
    <property type="term" value="P:cytoplasmic microtubule organization"/>
    <property type="evidence" value="ECO:0000318"/>
    <property type="project" value="GO_Central"/>
</dbReference>
<sequence>MNNERVTALLEWINSVSGVNVLFIRDFSTVENVKLLVKTIHLIDKDSDEVLPGYDDATVEGLVGFIISSLEGIYRQKLDGIVINPNLITVDADEVEIGKVIALMLSAAVQCENANYFVKKIQSFEESVQYQIKEIIETLLQQVEHGGLDASAITKLLKHTTGKNKEKQELPAGTDCVESPLPGKSPTETLFSSSPFLSLMSSPQLKTKQHQFTMNKLHQKVSKLQLSLDAQMHMQATLEEELADKCKEIDVKDTKMKELNKDVVHLKMVIDELESTQHYKADYEKLERESERMKQRVAELEAFREQSCNLDERMADFLEKKAMFKKSVEDMEQLKTKCERYKSQLHEHEFKASELKAALERRVKDVERLEKERDEALFAASEAMELWKARKSVEIPDEEERDGSPVDTQHTNLDSRIIELEFTNEKLRAQLASAIDPSEVQRLNDALEDAEQSKRSYETIRNIDQNNKLSGIEFSSPHLGKVLDRHRFLSMLIPLQTHKIASACDLGMFFMVLPPARTQESQSF</sequence>
<dbReference type="GO" id="GO:0030705">
    <property type="term" value="P:cytoskeleton-dependent intracellular transport"/>
    <property type="evidence" value="ECO:0000318"/>
    <property type="project" value="GO_Central"/>
</dbReference>
<dbReference type="InterPro" id="IPR048724">
    <property type="entry name" value="NuMA_N_HOOK"/>
</dbReference>
<proteinExistence type="predicted"/>
<feature type="coiled-coil region" evidence="1">
    <location>
        <begin position="256"/>
        <end position="386"/>
    </location>
</feature>
<dbReference type="HOGENOM" id="CLU_520036_0_0_1"/>
<gene>
    <name evidence="4" type="ORF">NEMVEDRAFT_v1g237861</name>
</gene>
<dbReference type="Proteomes" id="UP000001593">
    <property type="component" value="Unassembled WGS sequence"/>
</dbReference>
<reference evidence="4 5" key="1">
    <citation type="journal article" date="2007" name="Science">
        <title>Sea anemone genome reveals ancestral eumetazoan gene repertoire and genomic organization.</title>
        <authorList>
            <person name="Putnam N.H."/>
            <person name="Srivastava M."/>
            <person name="Hellsten U."/>
            <person name="Dirks B."/>
            <person name="Chapman J."/>
            <person name="Salamov A."/>
            <person name="Terry A."/>
            <person name="Shapiro H."/>
            <person name="Lindquist E."/>
            <person name="Kapitonov V.V."/>
            <person name="Jurka J."/>
            <person name="Genikhovich G."/>
            <person name="Grigoriev I.V."/>
            <person name="Lucas S.M."/>
            <person name="Steele R.E."/>
            <person name="Finnerty J.R."/>
            <person name="Technau U."/>
            <person name="Martindale M.Q."/>
            <person name="Rokhsar D.S."/>
        </authorList>
    </citation>
    <scope>NUCLEOTIDE SEQUENCE [LARGE SCALE GENOMIC DNA]</scope>
    <source>
        <strain evidence="5">CH2 X CH6</strain>
    </source>
</reference>
<dbReference type="Pfam" id="PF21670">
    <property type="entry name" value="HOOK_N_NuMA"/>
    <property type="match status" value="1"/>
</dbReference>
<dbReference type="EMBL" id="DS469508">
    <property type="protein sequence ID" value="EDO49605.1"/>
    <property type="molecule type" value="Genomic_DNA"/>
</dbReference>
<feature type="region of interest" description="Disordered" evidence="2">
    <location>
        <begin position="391"/>
        <end position="410"/>
    </location>
</feature>
<feature type="domain" description="Nuclear mitotic apparatus protein 1 N-terminal hook" evidence="3">
    <location>
        <begin position="3"/>
        <end position="146"/>
    </location>
</feature>
<dbReference type="GO" id="GO:0005737">
    <property type="term" value="C:cytoplasm"/>
    <property type="evidence" value="ECO:0000318"/>
    <property type="project" value="GO_Central"/>
</dbReference>
<evidence type="ECO:0000259" key="3">
    <source>
        <dbReference type="Pfam" id="PF21670"/>
    </source>
</evidence>